<evidence type="ECO:0000256" key="5">
    <source>
        <dbReference type="ARBA" id="ARBA00022692"/>
    </source>
</evidence>
<dbReference type="GO" id="GO:0009279">
    <property type="term" value="C:cell outer membrane"/>
    <property type="evidence" value="ECO:0007669"/>
    <property type="project" value="UniProtKB-SubCell"/>
</dbReference>
<evidence type="ECO:0000256" key="7">
    <source>
        <dbReference type="ARBA" id="ARBA00023237"/>
    </source>
</evidence>
<evidence type="ECO:0000256" key="3">
    <source>
        <dbReference type="ARBA" id="ARBA00022448"/>
    </source>
</evidence>
<gene>
    <name evidence="9" type="ORF">SAMN04488056_108142</name>
</gene>
<proteinExistence type="inferred from homology"/>
<dbReference type="PANTHER" id="PTHR30026">
    <property type="entry name" value="OUTER MEMBRANE PROTEIN TOLC"/>
    <property type="match status" value="1"/>
</dbReference>
<evidence type="ECO:0000256" key="2">
    <source>
        <dbReference type="ARBA" id="ARBA00007613"/>
    </source>
</evidence>
<evidence type="ECO:0000313" key="9">
    <source>
        <dbReference type="EMBL" id="SFO57390.1"/>
    </source>
</evidence>
<dbReference type="InterPro" id="IPR051906">
    <property type="entry name" value="TolC-like"/>
</dbReference>
<protein>
    <submittedName>
        <fullName evidence="9">Outer membrane protein</fullName>
    </submittedName>
</protein>
<dbReference type="Gene3D" id="1.20.1600.10">
    <property type="entry name" value="Outer membrane efflux proteins (OEP)"/>
    <property type="match status" value="1"/>
</dbReference>
<reference evidence="9 10" key="1">
    <citation type="submission" date="2016-10" db="EMBL/GenBank/DDBJ databases">
        <authorList>
            <person name="de Groot N.N."/>
        </authorList>
    </citation>
    <scope>NUCLEOTIDE SEQUENCE [LARGE SCALE GENOMIC DNA]</scope>
    <source>
        <strain evidence="9 10">CGMCC 1.9157</strain>
    </source>
</reference>
<dbReference type="Proteomes" id="UP000199236">
    <property type="component" value="Unassembled WGS sequence"/>
</dbReference>
<dbReference type="STRING" id="655353.SAMN04488056_108142"/>
<comment type="similarity">
    <text evidence="2">Belongs to the outer membrane factor (OMF) (TC 1.B.17) family.</text>
</comment>
<keyword evidence="3" id="KW-0813">Transport</keyword>
<evidence type="ECO:0000256" key="8">
    <source>
        <dbReference type="SAM" id="SignalP"/>
    </source>
</evidence>
<dbReference type="SUPFAM" id="SSF56954">
    <property type="entry name" value="Outer membrane efflux proteins (OEP)"/>
    <property type="match status" value="1"/>
</dbReference>
<keyword evidence="8" id="KW-0732">Signal</keyword>
<dbReference type="InterPro" id="IPR010130">
    <property type="entry name" value="T1SS_OMP_TolC"/>
</dbReference>
<comment type="subcellular location">
    <subcellularLocation>
        <location evidence="1">Cell outer membrane</location>
    </subcellularLocation>
</comment>
<dbReference type="RefSeq" id="WP_210186767.1">
    <property type="nucleotide sequence ID" value="NZ_FOVR01000008.1"/>
</dbReference>
<dbReference type="NCBIfam" id="TIGR01844">
    <property type="entry name" value="type_I_sec_TolC"/>
    <property type="match status" value="1"/>
</dbReference>
<dbReference type="InterPro" id="IPR003423">
    <property type="entry name" value="OMP_efflux"/>
</dbReference>
<dbReference type="GO" id="GO:1990281">
    <property type="term" value="C:efflux pump complex"/>
    <property type="evidence" value="ECO:0007669"/>
    <property type="project" value="TreeGrafter"/>
</dbReference>
<feature type="chain" id="PRO_5011733854" evidence="8">
    <location>
        <begin position="25"/>
        <end position="461"/>
    </location>
</feature>
<dbReference type="GO" id="GO:0015562">
    <property type="term" value="F:efflux transmembrane transporter activity"/>
    <property type="evidence" value="ECO:0007669"/>
    <property type="project" value="InterPro"/>
</dbReference>
<dbReference type="GO" id="GO:0015288">
    <property type="term" value="F:porin activity"/>
    <property type="evidence" value="ECO:0007669"/>
    <property type="project" value="TreeGrafter"/>
</dbReference>
<dbReference type="PANTHER" id="PTHR30026:SF22">
    <property type="entry name" value="OUTER MEMBRANE EFFLUX PROTEIN"/>
    <property type="match status" value="1"/>
</dbReference>
<evidence type="ECO:0000256" key="1">
    <source>
        <dbReference type="ARBA" id="ARBA00004442"/>
    </source>
</evidence>
<organism evidence="9 10">
    <name type="scientific">Cohaesibacter marisflavi</name>
    <dbReference type="NCBI Taxonomy" id="655353"/>
    <lineage>
        <taxon>Bacteria</taxon>
        <taxon>Pseudomonadati</taxon>
        <taxon>Pseudomonadota</taxon>
        <taxon>Alphaproteobacteria</taxon>
        <taxon>Hyphomicrobiales</taxon>
        <taxon>Cohaesibacteraceae</taxon>
    </lineage>
</organism>
<sequence>MARLRTISLCALTALLCNVHGASAENLSNALSLAYSNNPTLNAARAGLRATDENVPQALAGYRPTISGTASAQRSWTNSEFRSGYLENSQANTLNMVLQVQQILYRGNRTQNGVKQAEAAIEAARESLKSTEQSVLLEVATAYMDILQNQAILELRKQNVAFLREQARSARDRFAVGETINTDVNQAEASLAAAISMVHAAEANLTASRATYEQLVGKKAGTLVAGYSVDNLFPKSLNAAVNQGLSQHPAIRSATYNVDVSELAVKIAEGALLPTVSVTGQAGRSWSNNNNNANIDGATNSASITGNISIPLYSGGANHSAVRQAKESLGQARIQLDLARAQIRAGIASAWAALQASIPSITAAQAQVKAARLATQGVIEEQKVGQRTLLDVLDQQEDLISARIALVQAQHDRIVASFAVASATGNLSASNLKLKVQRYDPTEHYNAVRDKWVGLRTPDGR</sequence>
<evidence type="ECO:0000256" key="6">
    <source>
        <dbReference type="ARBA" id="ARBA00023136"/>
    </source>
</evidence>
<keyword evidence="5" id="KW-0812">Transmembrane</keyword>
<keyword evidence="6" id="KW-0472">Membrane</keyword>
<evidence type="ECO:0000313" key="10">
    <source>
        <dbReference type="Proteomes" id="UP000199236"/>
    </source>
</evidence>
<name>A0A1I5IAZ9_9HYPH</name>
<keyword evidence="4" id="KW-1134">Transmembrane beta strand</keyword>
<dbReference type="AlphaFoldDB" id="A0A1I5IAZ9"/>
<keyword evidence="10" id="KW-1185">Reference proteome</keyword>
<dbReference type="EMBL" id="FOVR01000008">
    <property type="protein sequence ID" value="SFO57390.1"/>
    <property type="molecule type" value="Genomic_DNA"/>
</dbReference>
<dbReference type="Pfam" id="PF02321">
    <property type="entry name" value="OEP"/>
    <property type="match status" value="2"/>
</dbReference>
<keyword evidence="7" id="KW-0998">Cell outer membrane</keyword>
<accession>A0A1I5IAZ9</accession>
<feature type="signal peptide" evidence="8">
    <location>
        <begin position="1"/>
        <end position="24"/>
    </location>
</feature>
<evidence type="ECO:0000256" key="4">
    <source>
        <dbReference type="ARBA" id="ARBA00022452"/>
    </source>
</evidence>